<dbReference type="Pfam" id="PF00023">
    <property type="entry name" value="Ank"/>
    <property type="match status" value="1"/>
</dbReference>
<dbReference type="PANTHER" id="PTHR46680:SF2">
    <property type="entry name" value="NF-KAPPA-B INHIBITOR ZETA"/>
    <property type="match status" value="1"/>
</dbReference>
<dbReference type="GO" id="GO:0051059">
    <property type="term" value="F:NF-kappaB binding"/>
    <property type="evidence" value="ECO:0007669"/>
    <property type="project" value="TreeGrafter"/>
</dbReference>
<dbReference type="GO" id="GO:0048545">
    <property type="term" value="P:response to steroid hormone"/>
    <property type="evidence" value="ECO:0007669"/>
    <property type="project" value="Ensembl"/>
</dbReference>
<dbReference type="PRINTS" id="PR01415">
    <property type="entry name" value="ANKYRIN"/>
</dbReference>
<dbReference type="AlphaFoldDB" id="A0A3B3QSV0"/>
<feature type="repeat" description="ANK" evidence="3">
    <location>
        <begin position="271"/>
        <end position="307"/>
    </location>
</feature>
<accession>A0A3B3QSV0</accession>
<reference evidence="5" key="2">
    <citation type="submission" date="2025-09" db="UniProtKB">
        <authorList>
            <consortium name="Ensembl"/>
        </authorList>
    </citation>
    <scope>IDENTIFICATION</scope>
</reference>
<organism evidence="5 6">
    <name type="scientific">Paramormyrops kingsleyae</name>
    <dbReference type="NCBI Taxonomy" id="1676925"/>
    <lineage>
        <taxon>Eukaryota</taxon>
        <taxon>Metazoa</taxon>
        <taxon>Chordata</taxon>
        <taxon>Craniata</taxon>
        <taxon>Vertebrata</taxon>
        <taxon>Euteleostomi</taxon>
        <taxon>Actinopterygii</taxon>
        <taxon>Neopterygii</taxon>
        <taxon>Teleostei</taxon>
        <taxon>Osteoglossocephala</taxon>
        <taxon>Osteoglossomorpha</taxon>
        <taxon>Osteoglossiformes</taxon>
        <taxon>Mormyridae</taxon>
        <taxon>Paramormyrops</taxon>
    </lineage>
</organism>
<evidence type="ECO:0000256" key="1">
    <source>
        <dbReference type="ARBA" id="ARBA00022737"/>
    </source>
</evidence>
<evidence type="ECO:0000313" key="5">
    <source>
        <dbReference type="Ensembl" id="ENSPKIP00000008959.1"/>
    </source>
</evidence>
<dbReference type="STRING" id="1676925.ENSPKIP00000008959"/>
<dbReference type="Gene3D" id="1.25.40.20">
    <property type="entry name" value="Ankyrin repeat-containing domain"/>
    <property type="match status" value="1"/>
</dbReference>
<feature type="compositionally biased region" description="Low complexity" evidence="4">
    <location>
        <begin position="682"/>
        <end position="701"/>
    </location>
</feature>
<dbReference type="PANTHER" id="PTHR46680">
    <property type="entry name" value="NF-KAPPA-B INHIBITOR ALPHA"/>
    <property type="match status" value="1"/>
</dbReference>
<sequence>MLLTFAPAQIIRGRIKSGDNISETATMTMNGSQPQVMPAPLDLTIKDRDRKCRLEDGLSGPEGDAARHTDSKQTVKINQTDSKPLARGHACNDADYSSSVPGESPCTEQTRVVIYHFVNRHTLPDPPSDSCRSSSGEYSVKSEAEPSEVNAMDNDPKSSNAQPVSRLPLRKRPFPAPDNKKEAPAKRTKIIANLQNDPQQGSPPPSAASSEHPEKMPSDSRHTLADLAPPCRPNRMDCCQLVNLPLAPFPLLPVERMEPSQVTMATWQDDDGDTALHIAVVQGLESLVRRLIQILLQAGKGLDIYNNLLQTPLHLAVITHQALLVQLLLSAGADPTMLDRHGQTAAHLCCEHGLSSCLGLLLRHPASQTCLKVRNYEGLTMLHLAVQNSNKELVKMILDSGADINAVDFKSGRSPLIHAVENNSMEMINFLIESGSNVNMQSYSGNTALHSACGRGQVEAVRVLLKNGADSSLKNYHNDTALMVAKNKKVTDVLRGKGSRNQTTKTAEPSDSISPPRCTPQSHPHSTNGTPVQSPSQSLCPSPLATPTQLAPSLSRNNPGSPIAPPSHSPGTQSVEDHSGSQPMMAKQESKDQHLQCTQPSMTVNCETTPRMHVQPRLYLPADCATYQSYFRDSTLGPIIPYPVYHNILQTVCPEQAYIFLPHGFSHQLNYAQPPCYHPVQSRPSSRSSDQSDASTMSISSGGKGES</sequence>
<feature type="compositionally biased region" description="Polar residues" evidence="4">
    <location>
        <begin position="545"/>
        <end position="560"/>
    </location>
</feature>
<feature type="region of interest" description="Disordered" evidence="4">
    <location>
        <begin position="492"/>
        <end position="594"/>
    </location>
</feature>
<evidence type="ECO:0000313" key="6">
    <source>
        <dbReference type="Proteomes" id="UP000261540"/>
    </source>
</evidence>
<reference evidence="5" key="1">
    <citation type="submission" date="2025-08" db="UniProtKB">
        <authorList>
            <consortium name="Ensembl"/>
        </authorList>
    </citation>
    <scope>IDENTIFICATION</scope>
</reference>
<feature type="repeat" description="ANK" evidence="3">
    <location>
        <begin position="444"/>
        <end position="476"/>
    </location>
</feature>
<dbReference type="SUPFAM" id="SSF48403">
    <property type="entry name" value="Ankyrin repeat"/>
    <property type="match status" value="1"/>
</dbReference>
<proteinExistence type="predicted"/>
<keyword evidence="2 3" id="KW-0040">ANK repeat</keyword>
<dbReference type="GO" id="GO:0071356">
    <property type="term" value="P:cellular response to tumor necrosis factor"/>
    <property type="evidence" value="ECO:0007669"/>
    <property type="project" value="TreeGrafter"/>
</dbReference>
<dbReference type="GeneTree" id="ENSGT00940000161392"/>
<feature type="region of interest" description="Disordered" evidence="4">
    <location>
        <begin position="676"/>
        <end position="707"/>
    </location>
</feature>
<dbReference type="InterPro" id="IPR002110">
    <property type="entry name" value="Ankyrin_rpt"/>
</dbReference>
<feature type="compositionally biased region" description="Low complexity" evidence="4">
    <location>
        <begin position="531"/>
        <end position="543"/>
    </location>
</feature>
<name>A0A3B3QSV0_9TELE</name>
<keyword evidence="6" id="KW-1185">Reference proteome</keyword>
<evidence type="ECO:0000256" key="4">
    <source>
        <dbReference type="SAM" id="MobiDB-lite"/>
    </source>
</evidence>
<feature type="region of interest" description="Disordered" evidence="4">
    <location>
        <begin position="55"/>
        <end position="105"/>
    </location>
</feature>
<feature type="region of interest" description="Disordered" evidence="4">
    <location>
        <begin position="121"/>
        <end position="228"/>
    </location>
</feature>
<dbReference type="Ensembl" id="ENSPKIT00000033051.1">
    <property type="protein sequence ID" value="ENSPKIP00000008959.1"/>
    <property type="gene ID" value="ENSPKIG00000024244.1"/>
</dbReference>
<dbReference type="SMART" id="SM00248">
    <property type="entry name" value="ANK"/>
    <property type="match status" value="6"/>
</dbReference>
<dbReference type="InterPro" id="IPR036770">
    <property type="entry name" value="Ankyrin_rpt-contain_sf"/>
</dbReference>
<keyword evidence="1" id="KW-0677">Repeat</keyword>
<dbReference type="Pfam" id="PF12796">
    <property type="entry name" value="Ank_2"/>
    <property type="match status" value="2"/>
</dbReference>
<dbReference type="GO" id="GO:0005829">
    <property type="term" value="C:cytosol"/>
    <property type="evidence" value="ECO:0007669"/>
    <property type="project" value="TreeGrafter"/>
</dbReference>
<protein>
    <submittedName>
        <fullName evidence="5">BCL3 transcription coactivator</fullName>
    </submittedName>
</protein>
<dbReference type="PROSITE" id="PS50088">
    <property type="entry name" value="ANK_REPEAT"/>
    <property type="match status" value="5"/>
</dbReference>
<dbReference type="PROSITE" id="PS50297">
    <property type="entry name" value="ANK_REP_REGION"/>
    <property type="match status" value="5"/>
</dbReference>
<dbReference type="KEGG" id="pki:111854830"/>
<dbReference type="Proteomes" id="UP000261540">
    <property type="component" value="Unplaced"/>
</dbReference>
<feature type="compositionally biased region" description="Basic and acidic residues" evidence="4">
    <location>
        <begin position="64"/>
        <end position="73"/>
    </location>
</feature>
<dbReference type="InterPro" id="IPR051070">
    <property type="entry name" value="NF-kappa-B_inhibitor"/>
</dbReference>
<feature type="repeat" description="ANK" evidence="3">
    <location>
        <begin position="308"/>
        <end position="340"/>
    </location>
</feature>
<feature type="compositionally biased region" description="Basic and acidic residues" evidence="4">
    <location>
        <begin position="211"/>
        <end position="224"/>
    </location>
</feature>
<feature type="compositionally biased region" description="Polar residues" evidence="4">
    <location>
        <begin position="95"/>
        <end position="105"/>
    </location>
</feature>
<dbReference type="OrthoDB" id="10254947at2759"/>
<feature type="repeat" description="ANK" evidence="3">
    <location>
        <begin position="377"/>
        <end position="409"/>
    </location>
</feature>
<feature type="repeat" description="ANK" evidence="3">
    <location>
        <begin position="411"/>
        <end position="443"/>
    </location>
</feature>
<evidence type="ECO:0000256" key="3">
    <source>
        <dbReference type="PROSITE-ProRule" id="PRU00023"/>
    </source>
</evidence>
<evidence type="ECO:0000256" key="2">
    <source>
        <dbReference type="ARBA" id="ARBA00023043"/>
    </source>
</evidence>
<dbReference type="CTD" id="602"/>
<feature type="compositionally biased region" description="Polar residues" evidence="4">
    <location>
        <begin position="499"/>
        <end position="530"/>
    </location>
</feature>